<name>A0ABP7K3Y2_9MICO</name>
<feature type="transmembrane region" description="Helical" evidence="6">
    <location>
        <begin position="204"/>
        <end position="224"/>
    </location>
</feature>
<dbReference type="PANTHER" id="PTHR30287">
    <property type="entry name" value="MEMBRANE COMPONENT OF PREDICTED ABC SUPERFAMILY METABOLITE UPTAKE TRANSPORTER"/>
    <property type="match status" value="1"/>
</dbReference>
<evidence type="ECO:0000256" key="2">
    <source>
        <dbReference type="ARBA" id="ARBA00022475"/>
    </source>
</evidence>
<comment type="subcellular location">
    <subcellularLocation>
        <location evidence="1">Cell membrane</location>
        <topology evidence="1">Multi-pass membrane protein</topology>
    </subcellularLocation>
</comment>
<feature type="transmembrane region" description="Helical" evidence="6">
    <location>
        <begin position="287"/>
        <end position="306"/>
    </location>
</feature>
<feature type="transmembrane region" description="Helical" evidence="6">
    <location>
        <begin position="326"/>
        <end position="359"/>
    </location>
</feature>
<evidence type="ECO:0000256" key="6">
    <source>
        <dbReference type="SAM" id="Phobius"/>
    </source>
</evidence>
<evidence type="ECO:0000256" key="5">
    <source>
        <dbReference type="ARBA" id="ARBA00023136"/>
    </source>
</evidence>
<sequence>MSVPARRRDHRASILVAALSSAFGVLLIQVTGALASMIGGTDLGESQTVRAMLTIVAFIFIVIAVYVGSIVTVNTFATIIAGRTRTIALLRLIGSSARSQRRAVGNEGFTVGLIGALVGGVTGVLLSFAIVQIAMAASVMPRFDYALFDPLSAAPVVIVIVSTWLASWVGSRRVLTVSPMQAIGASAERSVDEGRRQRGRNASAIALMSVGVLLLLGGVVLGLVSPLGVLVGLLGGLLSFSGLVLGAHLVMPPILSLTGRLLGSSAPAKLAAANALRYPERSSRSTIGLVIGVTLITMFAVAAQSFQDIMTTAQGARPEDNAEVSQIIGVTVTIFSVLIGFSALIAAVGMVNNLALAVLQRTRELGLLRALGFTVGQVRRMILAESLQMTIAAVGFGLVLGIFYGWAGAVSLLGSQAGIGLMAPSIPWPLLVGCVVGATLLTLGASLSPARRATTVSPTVALAAE</sequence>
<proteinExistence type="predicted"/>
<feature type="transmembrane region" description="Helical" evidence="6">
    <location>
        <begin position="426"/>
        <end position="447"/>
    </location>
</feature>
<feature type="transmembrane region" description="Helical" evidence="6">
    <location>
        <begin position="387"/>
        <end position="406"/>
    </location>
</feature>
<evidence type="ECO:0000256" key="1">
    <source>
        <dbReference type="ARBA" id="ARBA00004651"/>
    </source>
</evidence>
<evidence type="ECO:0000256" key="3">
    <source>
        <dbReference type="ARBA" id="ARBA00022692"/>
    </source>
</evidence>
<keyword evidence="5 6" id="KW-0472">Membrane</keyword>
<keyword evidence="9" id="KW-1185">Reference proteome</keyword>
<evidence type="ECO:0000313" key="9">
    <source>
        <dbReference type="Proteomes" id="UP001501803"/>
    </source>
</evidence>
<dbReference type="RefSeq" id="WP_345062081.1">
    <property type="nucleotide sequence ID" value="NZ_BAABCN010000002.1"/>
</dbReference>
<keyword evidence="2" id="KW-1003">Cell membrane</keyword>
<feature type="transmembrane region" description="Helical" evidence="6">
    <location>
        <begin position="230"/>
        <end position="251"/>
    </location>
</feature>
<keyword evidence="3 6" id="KW-0812">Transmembrane</keyword>
<feature type="domain" description="ABC3 transporter permease C-terminal" evidence="7">
    <location>
        <begin position="337"/>
        <end position="458"/>
    </location>
</feature>
<feature type="transmembrane region" description="Helical" evidence="6">
    <location>
        <begin position="151"/>
        <end position="170"/>
    </location>
</feature>
<feature type="transmembrane region" description="Helical" evidence="6">
    <location>
        <begin position="51"/>
        <end position="81"/>
    </location>
</feature>
<evidence type="ECO:0000256" key="4">
    <source>
        <dbReference type="ARBA" id="ARBA00022989"/>
    </source>
</evidence>
<organism evidence="8 9">
    <name type="scientific">Leifsonia kafniensis</name>
    <dbReference type="NCBI Taxonomy" id="475957"/>
    <lineage>
        <taxon>Bacteria</taxon>
        <taxon>Bacillati</taxon>
        <taxon>Actinomycetota</taxon>
        <taxon>Actinomycetes</taxon>
        <taxon>Micrococcales</taxon>
        <taxon>Microbacteriaceae</taxon>
        <taxon>Leifsonia</taxon>
    </lineage>
</organism>
<reference evidence="9" key="1">
    <citation type="journal article" date="2019" name="Int. J. Syst. Evol. Microbiol.">
        <title>The Global Catalogue of Microorganisms (GCM) 10K type strain sequencing project: providing services to taxonomists for standard genome sequencing and annotation.</title>
        <authorList>
            <consortium name="The Broad Institute Genomics Platform"/>
            <consortium name="The Broad Institute Genome Sequencing Center for Infectious Disease"/>
            <person name="Wu L."/>
            <person name="Ma J."/>
        </authorList>
    </citation>
    <scope>NUCLEOTIDE SEQUENCE [LARGE SCALE GENOMIC DNA]</scope>
    <source>
        <strain evidence="9">JCM 17021</strain>
    </source>
</reference>
<dbReference type="Pfam" id="PF02687">
    <property type="entry name" value="FtsX"/>
    <property type="match status" value="2"/>
</dbReference>
<dbReference type="InterPro" id="IPR038766">
    <property type="entry name" value="Membrane_comp_ABC_pdt"/>
</dbReference>
<feature type="domain" description="ABC3 transporter permease C-terminal" evidence="7">
    <location>
        <begin position="58"/>
        <end position="169"/>
    </location>
</feature>
<keyword evidence="4 6" id="KW-1133">Transmembrane helix</keyword>
<dbReference type="PANTHER" id="PTHR30287:SF1">
    <property type="entry name" value="INNER MEMBRANE PROTEIN"/>
    <property type="match status" value="1"/>
</dbReference>
<evidence type="ECO:0000259" key="7">
    <source>
        <dbReference type="Pfam" id="PF02687"/>
    </source>
</evidence>
<evidence type="ECO:0000313" key="8">
    <source>
        <dbReference type="EMBL" id="GAA3864779.1"/>
    </source>
</evidence>
<comment type="caution">
    <text evidence="8">The sequence shown here is derived from an EMBL/GenBank/DDBJ whole genome shotgun (WGS) entry which is preliminary data.</text>
</comment>
<dbReference type="EMBL" id="BAABCN010000002">
    <property type="protein sequence ID" value="GAA3864779.1"/>
    <property type="molecule type" value="Genomic_DNA"/>
</dbReference>
<dbReference type="Proteomes" id="UP001501803">
    <property type="component" value="Unassembled WGS sequence"/>
</dbReference>
<protein>
    <recommendedName>
        <fullName evidence="7">ABC3 transporter permease C-terminal domain-containing protein</fullName>
    </recommendedName>
</protein>
<gene>
    <name evidence="8" type="ORF">GCM10022381_05750</name>
</gene>
<feature type="transmembrane region" description="Helical" evidence="6">
    <location>
        <begin position="108"/>
        <end position="131"/>
    </location>
</feature>
<accession>A0ABP7K3Y2</accession>
<dbReference type="InterPro" id="IPR003838">
    <property type="entry name" value="ABC3_permease_C"/>
</dbReference>